<dbReference type="EMBL" id="GL378382">
    <property type="protein sequence ID" value="EFJ42418.1"/>
    <property type="molecule type" value="Genomic_DNA"/>
</dbReference>
<keyword evidence="3" id="KW-1185">Reference proteome</keyword>
<dbReference type="AlphaFoldDB" id="D8UCX6"/>
<proteinExistence type="predicted"/>
<feature type="compositionally biased region" description="Acidic residues" evidence="1">
    <location>
        <begin position="149"/>
        <end position="161"/>
    </location>
</feature>
<dbReference type="GeneID" id="9619785"/>
<evidence type="ECO:0000256" key="1">
    <source>
        <dbReference type="SAM" id="MobiDB-lite"/>
    </source>
</evidence>
<reference evidence="2 3" key="1">
    <citation type="journal article" date="2010" name="Science">
        <title>Genomic analysis of organismal complexity in the multicellular green alga Volvox carteri.</title>
        <authorList>
            <person name="Prochnik S.E."/>
            <person name="Umen J."/>
            <person name="Nedelcu A.M."/>
            <person name="Hallmann A."/>
            <person name="Miller S.M."/>
            <person name="Nishii I."/>
            <person name="Ferris P."/>
            <person name="Kuo A."/>
            <person name="Mitros T."/>
            <person name="Fritz-Laylin L.K."/>
            <person name="Hellsten U."/>
            <person name="Chapman J."/>
            <person name="Simakov O."/>
            <person name="Rensing S.A."/>
            <person name="Terry A."/>
            <person name="Pangilinan J."/>
            <person name="Kapitonov V."/>
            <person name="Jurka J."/>
            <person name="Salamov A."/>
            <person name="Shapiro H."/>
            <person name="Schmutz J."/>
            <person name="Grimwood J."/>
            <person name="Lindquist E."/>
            <person name="Lucas S."/>
            <person name="Grigoriev I.V."/>
            <person name="Schmitt R."/>
            <person name="Kirk D."/>
            <person name="Rokhsar D.S."/>
        </authorList>
    </citation>
    <scope>NUCLEOTIDE SEQUENCE [LARGE SCALE GENOMIC DNA]</scope>
    <source>
        <strain evidence="3">f. Nagariensis / Eve</strain>
    </source>
</reference>
<dbReference type="OrthoDB" id="665918at2759"/>
<feature type="region of interest" description="Disordered" evidence="1">
    <location>
        <begin position="107"/>
        <end position="178"/>
    </location>
</feature>
<organism evidence="3">
    <name type="scientific">Volvox carteri f. nagariensis</name>
    <dbReference type="NCBI Taxonomy" id="3068"/>
    <lineage>
        <taxon>Eukaryota</taxon>
        <taxon>Viridiplantae</taxon>
        <taxon>Chlorophyta</taxon>
        <taxon>core chlorophytes</taxon>
        <taxon>Chlorophyceae</taxon>
        <taxon>CS clade</taxon>
        <taxon>Chlamydomonadales</taxon>
        <taxon>Volvocaceae</taxon>
        <taxon>Volvox</taxon>
    </lineage>
</organism>
<feature type="compositionally biased region" description="Low complexity" evidence="1">
    <location>
        <begin position="131"/>
        <end position="148"/>
    </location>
</feature>
<name>D8UCX6_VOLCA</name>
<dbReference type="Proteomes" id="UP000001058">
    <property type="component" value="Unassembled WGS sequence"/>
</dbReference>
<protein>
    <submittedName>
        <fullName evidence="2">Uncharacterized protein</fullName>
    </submittedName>
</protein>
<dbReference type="KEGG" id="vcn:VOLCADRAFT_97512"/>
<feature type="compositionally biased region" description="Acidic residues" evidence="1">
    <location>
        <begin position="110"/>
        <end position="130"/>
    </location>
</feature>
<evidence type="ECO:0000313" key="2">
    <source>
        <dbReference type="EMBL" id="EFJ42418.1"/>
    </source>
</evidence>
<sequence length="178" mass="19820">MCRETLDWLGQIDSAKNPEIDRQSYRTYDLGLADRLTSRGFSFHRIIKDRLRNRLRVVTIDSLMRVRLLAQPFEVMDFSDASDVYASGTEPSTLKTLMGVSCTTVPCLDSDVESDEEPADEGEDDEEEASEAFMSDGDPELSSESGSEVADEGDEEEDEEMFLSSPTVSKGLLEELGL</sequence>
<dbReference type="InParanoid" id="D8UCX6"/>
<evidence type="ECO:0000313" key="3">
    <source>
        <dbReference type="Proteomes" id="UP000001058"/>
    </source>
</evidence>
<accession>D8UCX6</accession>
<dbReference type="RefSeq" id="XP_002956481.1">
    <property type="nucleotide sequence ID" value="XM_002956435.1"/>
</dbReference>
<gene>
    <name evidence="2" type="ORF">VOLCADRAFT_97512</name>
</gene>